<gene>
    <name evidence="1" type="ORF">E5329_11125</name>
</gene>
<reference evidence="1" key="1">
    <citation type="submission" date="2019-04" db="EMBL/GenBank/DDBJ databases">
        <title>Microbes associate with the intestines of laboratory mice.</title>
        <authorList>
            <person name="Navarre W."/>
            <person name="Wong E."/>
            <person name="Huang K."/>
            <person name="Tropini C."/>
            <person name="Ng K."/>
            <person name="Yu B."/>
        </authorList>
    </citation>
    <scope>NUCLEOTIDE SEQUENCE</scope>
    <source>
        <strain evidence="1">NM01_1-7b</strain>
    </source>
</reference>
<keyword evidence="2" id="KW-1185">Reference proteome</keyword>
<dbReference type="Proteomes" id="UP000304953">
    <property type="component" value="Unassembled WGS sequence"/>
</dbReference>
<protein>
    <submittedName>
        <fullName evidence="1">Uncharacterized protein</fullName>
    </submittedName>
</protein>
<evidence type="ECO:0000313" key="1">
    <source>
        <dbReference type="EMBL" id="TGY96188.1"/>
    </source>
</evidence>
<evidence type="ECO:0000313" key="2">
    <source>
        <dbReference type="Proteomes" id="UP000304953"/>
    </source>
</evidence>
<organism evidence="1 2">
    <name type="scientific">Petralouisia muris</name>
    <dbReference type="NCBI Taxonomy" id="3032872"/>
    <lineage>
        <taxon>Bacteria</taxon>
        <taxon>Bacillati</taxon>
        <taxon>Bacillota</taxon>
        <taxon>Clostridia</taxon>
        <taxon>Lachnospirales</taxon>
        <taxon>Lachnospiraceae</taxon>
        <taxon>Petralouisia</taxon>
    </lineage>
</organism>
<comment type="caution">
    <text evidence="1">The sequence shown here is derived from an EMBL/GenBank/DDBJ whole genome shotgun (WGS) entry which is preliminary data.</text>
</comment>
<dbReference type="EMBL" id="SRYA01000019">
    <property type="protein sequence ID" value="TGY96188.1"/>
    <property type="molecule type" value="Genomic_DNA"/>
</dbReference>
<proteinExistence type="predicted"/>
<sequence length="425" mass="49666">MSEKREIKWDKLDNTAHLFPVIAGESMSNVYRISVVLKEEIQRVLLQQALEKVLPWFEVFRVRMRYGVFWYYFETNQKPAPEVKEEYRYPCQYISPNRNSNYLFRVNYYKNRINLEVFHVLTDGIGGITFLKELTYQYLRLAHPDLKEKMGDGLCSDTSLNREDSYLKNYKKSHKKGYKTERAYHVKGEKLRPSELGVMHGFMPVKELKKACNLYHVSINEYLVAAFLWSIYQECLHGMPGKRPLSSCVPVNLRPYFDSITMKNFFVIVSAVFHPKKESYTFSEVVEIVSDSLRSQINRENLENLFAYNVSNEKNFILRAVPLFLKNIAMRHVYHNSALANTTTVTNIGNIQVREEYQEYIEGFRAFLSMSEGQNIKGTICSYQDTLVFTITSNLADVSIQRGFFRRLSEDGIPVKIETNGVYNE</sequence>
<accession>A0AC61RWK7</accession>
<name>A0AC61RWK7_9FIRM</name>